<gene>
    <name evidence="1" type="ORF">HAX54_050312</name>
</gene>
<dbReference type="EMBL" id="JACEIK010000877">
    <property type="protein sequence ID" value="MCD7463302.1"/>
    <property type="molecule type" value="Genomic_DNA"/>
</dbReference>
<organism evidence="1 2">
    <name type="scientific">Datura stramonium</name>
    <name type="common">Jimsonweed</name>
    <name type="synonym">Common thornapple</name>
    <dbReference type="NCBI Taxonomy" id="4076"/>
    <lineage>
        <taxon>Eukaryota</taxon>
        <taxon>Viridiplantae</taxon>
        <taxon>Streptophyta</taxon>
        <taxon>Embryophyta</taxon>
        <taxon>Tracheophyta</taxon>
        <taxon>Spermatophyta</taxon>
        <taxon>Magnoliopsida</taxon>
        <taxon>eudicotyledons</taxon>
        <taxon>Gunneridae</taxon>
        <taxon>Pentapetalae</taxon>
        <taxon>asterids</taxon>
        <taxon>lamiids</taxon>
        <taxon>Solanales</taxon>
        <taxon>Solanaceae</taxon>
        <taxon>Solanoideae</taxon>
        <taxon>Datureae</taxon>
        <taxon>Datura</taxon>
    </lineage>
</organism>
<evidence type="ECO:0000313" key="1">
    <source>
        <dbReference type="EMBL" id="MCD7463302.1"/>
    </source>
</evidence>
<dbReference type="Proteomes" id="UP000823775">
    <property type="component" value="Unassembled WGS sequence"/>
</dbReference>
<proteinExistence type="predicted"/>
<comment type="caution">
    <text evidence="1">The sequence shown here is derived from an EMBL/GenBank/DDBJ whole genome shotgun (WGS) entry which is preliminary data.</text>
</comment>
<name>A0ABS8SWA7_DATST</name>
<protein>
    <submittedName>
        <fullName evidence="1">Uncharacterized protein</fullName>
    </submittedName>
</protein>
<evidence type="ECO:0000313" key="2">
    <source>
        <dbReference type="Proteomes" id="UP000823775"/>
    </source>
</evidence>
<sequence>MRDRYRHRNAYLLMDNAYIVEVCRDSANIKIVCEALVNGTMAVEETRAHDLPNLRYVTAETNLHLNKTLYTDHNSPSRKRKINTDVWDSKGIGFCKIDIITFISTHNSSHSMGIHHLNKMASNIAASPFLGLFSIKVGLKLELHHG</sequence>
<reference evidence="1 2" key="1">
    <citation type="journal article" date="2021" name="BMC Genomics">
        <title>Datura genome reveals duplications of psychoactive alkaloid biosynthetic genes and high mutation rate following tissue culture.</title>
        <authorList>
            <person name="Rajewski A."/>
            <person name="Carter-House D."/>
            <person name="Stajich J."/>
            <person name="Litt A."/>
        </authorList>
    </citation>
    <scope>NUCLEOTIDE SEQUENCE [LARGE SCALE GENOMIC DNA]</scope>
    <source>
        <strain evidence="1">AR-01</strain>
    </source>
</reference>
<accession>A0ABS8SWA7</accession>
<keyword evidence="2" id="KW-1185">Reference proteome</keyword>